<dbReference type="HAMAP" id="MF_01940">
    <property type="entry name" value="RNA_CPDase"/>
    <property type="match status" value="1"/>
</dbReference>
<keyword evidence="4" id="KW-1185">Reference proteome</keyword>
<sequence>MSAPAPLRLFVAVAPPAPARDSLAAAVAPLREAPGAPRWGDPARWHLTLLFLGAVPAALLEPLTAAVGSAVAGTPPAVLRLAGAGRFGSARRPQVFWAGLDGDVAVVTALAGRLARAARGLGLPVEDRPFRPHLTLGRWHPRRPADGDLPARLAGYRGPDWTLTEVALVRSTAGRHETLGTFATVTTRTPPERA</sequence>
<dbReference type="PANTHER" id="PTHR35561:SF1">
    <property type="entry name" value="RNA 2',3'-CYCLIC PHOSPHODIESTERASE"/>
    <property type="match status" value="1"/>
</dbReference>
<reference evidence="4" key="1">
    <citation type="journal article" date="2019" name="Int. J. Syst. Evol. Microbiol.">
        <title>The Global Catalogue of Microorganisms (GCM) 10K type strain sequencing project: providing services to taxonomists for standard genome sequencing and annotation.</title>
        <authorList>
            <consortium name="The Broad Institute Genomics Platform"/>
            <consortium name="The Broad Institute Genome Sequencing Center for Infectious Disease"/>
            <person name="Wu L."/>
            <person name="Ma J."/>
        </authorList>
    </citation>
    <scope>NUCLEOTIDE SEQUENCE [LARGE SCALE GENOMIC DNA]</scope>
    <source>
        <strain evidence="4">CCUG 62763</strain>
    </source>
</reference>
<dbReference type="SUPFAM" id="SSF55144">
    <property type="entry name" value="LigT-like"/>
    <property type="match status" value="1"/>
</dbReference>
<evidence type="ECO:0000256" key="2">
    <source>
        <dbReference type="HAMAP-Rule" id="MF_01940"/>
    </source>
</evidence>
<comment type="function">
    <text evidence="2">Hydrolyzes RNA 2',3'-cyclic phosphodiester to an RNA 2'-phosphomonoester.</text>
</comment>
<evidence type="ECO:0000256" key="1">
    <source>
        <dbReference type="ARBA" id="ARBA00022801"/>
    </source>
</evidence>
<accession>A0ABV9LHB4</accession>
<protein>
    <recommendedName>
        <fullName evidence="2">RNA 2',3'-cyclic phosphodiesterase</fullName>
        <shortName evidence="2">RNA 2',3'-CPDase</shortName>
        <ecNumber evidence="2">3.1.4.58</ecNumber>
    </recommendedName>
</protein>
<name>A0ABV9LHB4_9ACTN</name>
<gene>
    <name evidence="3" type="primary">thpR</name>
    <name evidence="3" type="ORF">ACFO3M_07785</name>
</gene>
<feature type="active site" description="Proton donor" evidence="2">
    <location>
        <position position="46"/>
    </location>
</feature>
<dbReference type="RefSeq" id="WP_387988042.1">
    <property type="nucleotide sequence ID" value="NZ_JBHSGR010000006.1"/>
</dbReference>
<dbReference type="EMBL" id="JBHSGR010000006">
    <property type="protein sequence ID" value="MFC4693282.1"/>
    <property type="molecule type" value="Genomic_DNA"/>
</dbReference>
<dbReference type="EC" id="3.1.4.58" evidence="2"/>
<comment type="catalytic activity">
    <reaction evidence="2">
        <text>a 3'-end 2',3'-cyclophospho-ribonucleotide-RNA + H2O = a 3'-end 2'-phospho-ribonucleotide-RNA + H(+)</text>
        <dbReference type="Rhea" id="RHEA:11828"/>
        <dbReference type="Rhea" id="RHEA-COMP:10464"/>
        <dbReference type="Rhea" id="RHEA-COMP:17353"/>
        <dbReference type="ChEBI" id="CHEBI:15377"/>
        <dbReference type="ChEBI" id="CHEBI:15378"/>
        <dbReference type="ChEBI" id="CHEBI:83064"/>
        <dbReference type="ChEBI" id="CHEBI:173113"/>
        <dbReference type="EC" id="3.1.4.58"/>
    </reaction>
</comment>
<feature type="active site" description="Proton acceptor" evidence="2">
    <location>
        <position position="133"/>
    </location>
</feature>
<comment type="similarity">
    <text evidence="2">Belongs to the 2H phosphoesterase superfamily. ThpR family.</text>
</comment>
<proteinExistence type="inferred from homology"/>
<dbReference type="InterPro" id="IPR004175">
    <property type="entry name" value="RNA_CPDase"/>
</dbReference>
<feature type="short sequence motif" description="HXTX 1" evidence="2">
    <location>
        <begin position="46"/>
        <end position="49"/>
    </location>
</feature>
<dbReference type="NCBIfam" id="TIGR02258">
    <property type="entry name" value="2_5_ligase"/>
    <property type="match status" value="1"/>
</dbReference>
<comment type="caution">
    <text evidence="3">The sequence shown here is derived from an EMBL/GenBank/DDBJ whole genome shotgun (WGS) entry which is preliminary data.</text>
</comment>
<keyword evidence="1 2" id="KW-0378">Hydrolase</keyword>
<evidence type="ECO:0000313" key="4">
    <source>
        <dbReference type="Proteomes" id="UP001596025"/>
    </source>
</evidence>
<evidence type="ECO:0000313" key="3">
    <source>
        <dbReference type="EMBL" id="MFC4693282.1"/>
    </source>
</evidence>
<dbReference type="InterPro" id="IPR009097">
    <property type="entry name" value="Cyclic_Pdiesterase"/>
</dbReference>
<dbReference type="PANTHER" id="PTHR35561">
    <property type="entry name" value="RNA 2',3'-CYCLIC PHOSPHODIESTERASE"/>
    <property type="match status" value="1"/>
</dbReference>
<organism evidence="3 4">
    <name type="scientific">Geodermatophilus arenarius</name>
    <dbReference type="NCBI Taxonomy" id="1137990"/>
    <lineage>
        <taxon>Bacteria</taxon>
        <taxon>Bacillati</taxon>
        <taxon>Actinomycetota</taxon>
        <taxon>Actinomycetes</taxon>
        <taxon>Geodermatophilales</taxon>
        <taxon>Geodermatophilaceae</taxon>
        <taxon>Geodermatophilus</taxon>
    </lineage>
</organism>
<dbReference type="Gene3D" id="3.90.1140.10">
    <property type="entry name" value="Cyclic phosphodiesterase"/>
    <property type="match status" value="1"/>
</dbReference>
<feature type="short sequence motif" description="HXTX 2" evidence="2">
    <location>
        <begin position="133"/>
        <end position="136"/>
    </location>
</feature>
<dbReference type="Proteomes" id="UP001596025">
    <property type="component" value="Unassembled WGS sequence"/>
</dbReference>
<dbReference type="Pfam" id="PF13563">
    <property type="entry name" value="2_5_RNA_ligase2"/>
    <property type="match status" value="1"/>
</dbReference>